<evidence type="ECO:0000313" key="3">
    <source>
        <dbReference type="EMBL" id="MBM6500475.1"/>
    </source>
</evidence>
<organism evidence="3 4">
    <name type="scientific">Flavobacterium macrobrachii</name>
    <dbReference type="NCBI Taxonomy" id="591204"/>
    <lineage>
        <taxon>Bacteria</taxon>
        <taxon>Pseudomonadati</taxon>
        <taxon>Bacteroidota</taxon>
        <taxon>Flavobacteriia</taxon>
        <taxon>Flavobacteriales</taxon>
        <taxon>Flavobacteriaceae</taxon>
        <taxon>Flavobacterium</taxon>
    </lineage>
</organism>
<comment type="caution">
    <text evidence="3">The sequence shown here is derived from an EMBL/GenBank/DDBJ whole genome shotgun (WGS) entry which is preliminary data.</text>
</comment>
<protein>
    <recommendedName>
        <fullName evidence="5">DUF4168 domain-containing protein</fullName>
    </recommendedName>
</protein>
<keyword evidence="2" id="KW-0732">Signal</keyword>
<dbReference type="EMBL" id="JACSOD020000504">
    <property type="protein sequence ID" value="MBM6500475.1"/>
    <property type="molecule type" value="Genomic_DNA"/>
</dbReference>
<dbReference type="Proteomes" id="UP000759529">
    <property type="component" value="Unassembled WGS sequence"/>
</dbReference>
<proteinExistence type="predicted"/>
<reference evidence="3 4" key="1">
    <citation type="submission" date="2021-02" db="EMBL/GenBank/DDBJ databases">
        <authorList>
            <person name="Jung H.S."/>
            <person name="Chun B.H."/>
            <person name="Jeon C.O."/>
        </authorList>
    </citation>
    <scope>NUCLEOTIDE SEQUENCE [LARGE SCALE GENOMIC DNA]</scope>
    <source>
        <strain evidence="3 4">LMG 25203</strain>
    </source>
</reference>
<dbReference type="RefSeq" id="WP_187656555.1">
    <property type="nucleotide sequence ID" value="NZ_JACSOD020000504.1"/>
</dbReference>
<evidence type="ECO:0008006" key="5">
    <source>
        <dbReference type="Google" id="ProtNLM"/>
    </source>
</evidence>
<sequence length="145" mass="16940">MKNLCCILFVLITTISFAQLDRRIGRTPQMNNSNSQKKVDPKEAALNYLKKELNLDTFQEAATKTFIEENMKEREFILGLDISEADKIEKLTVSNEKMNTQMKTILNENQKVLLEKLKEKNSKDKKKKSKKDKKEEKDELILEEN</sequence>
<evidence type="ECO:0000256" key="2">
    <source>
        <dbReference type="SAM" id="SignalP"/>
    </source>
</evidence>
<accession>A0ABS2CZW7</accession>
<evidence type="ECO:0000256" key="1">
    <source>
        <dbReference type="SAM" id="MobiDB-lite"/>
    </source>
</evidence>
<feature type="region of interest" description="Disordered" evidence="1">
    <location>
        <begin position="116"/>
        <end position="145"/>
    </location>
</feature>
<feature type="chain" id="PRO_5046896820" description="DUF4168 domain-containing protein" evidence="2">
    <location>
        <begin position="19"/>
        <end position="145"/>
    </location>
</feature>
<gene>
    <name evidence="3" type="ORF">H9X54_014365</name>
</gene>
<name>A0ABS2CZW7_9FLAO</name>
<feature type="compositionally biased region" description="Basic and acidic residues" evidence="1">
    <location>
        <begin position="132"/>
        <end position="145"/>
    </location>
</feature>
<evidence type="ECO:0000313" key="4">
    <source>
        <dbReference type="Proteomes" id="UP000759529"/>
    </source>
</evidence>
<feature type="signal peptide" evidence="2">
    <location>
        <begin position="1"/>
        <end position="18"/>
    </location>
</feature>
<keyword evidence="4" id="KW-1185">Reference proteome</keyword>